<proteinExistence type="predicted"/>
<protein>
    <recommendedName>
        <fullName evidence="3">Pectate lyase superfamily protein domain-containing protein</fullName>
    </recommendedName>
</protein>
<dbReference type="EMBL" id="AP013058">
    <property type="protein sequence ID" value="BAN22299.1"/>
    <property type="molecule type" value="Genomic_DNA"/>
</dbReference>
<organism evidence="1 2">
    <name type="scientific">Caballeronia insecticola</name>
    <dbReference type="NCBI Taxonomy" id="758793"/>
    <lineage>
        <taxon>Bacteria</taxon>
        <taxon>Pseudomonadati</taxon>
        <taxon>Pseudomonadota</taxon>
        <taxon>Betaproteobacteria</taxon>
        <taxon>Burkholderiales</taxon>
        <taxon>Burkholderiaceae</taxon>
        <taxon>Caballeronia</taxon>
    </lineage>
</organism>
<sequence>MTEEIRNAILKLGGTPDYLRTDQLGTLIAAQFGRLSAVDSISALRGLDSTHVTRAIVTGYYAPHDGGGGIYEYDASDKQSADNGGTVIVANDAARWKLCLNGDSVTARQFGLKGDGVTDDAPANRRFLTACMAQNLNAQYTDGVYLFATTSGSNNVLIPAPSGIVMYGVGNVIFKAADGLNSTRNYGFNFIGPEGSTASNTVNGLTVRNITFDHNGANNLPRAGQTPKNAAVLVLYGSDITVEDCATVNNPGRQGFSFGTADANGTPTCSHIMVRRIRARNVAQSVPGNTVASDHSTVYVIAQDFHVFDVTCWNDSPCSVSTCVEFHGSSGHVDGIRAYNYAQLANFAALVCDTHHTTFGPDLRGEQLLGGITFWCAAGRMLDAKVTGGYFRFRYNVVSSFNALQNVAAGANFSLSFCNVDFAYEGGDQTVNIPAGLAIGNFKRLVFNRNRARGILGRALQVSTPDTTTPASIEAIGNVFEDCSNTTLGGGAYNSAIAIAPAACVFDRISISGNTAKKCKTYLWVITDAAITINELESFDNMIDASMKQTGSIGWNNPVLAPGSIQLRHTDNMPAEPSVRASVGSVILDATTGVQWERIGAGESRVGWAARSVGNAPPTTNYWSIGSRVLNAVPATGQPEGWVCVTTGTPGTWKPLANIQ</sequence>
<dbReference type="AlphaFoldDB" id="R4WFL6"/>
<reference evidence="1 2" key="1">
    <citation type="journal article" date="2013" name="Genome Announc.">
        <title>Complete Genome Sequence of Burkholderia sp. Strain RPE64, Bacterial Symbiont of the Bean Bug Riptortus pedestris.</title>
        <authorList>
            <person name="Shibata T.F."/>
            <person name="Maeda T."/>
            <person name="Nikoh N."/>
            <person name="Yamaguchi K."/>
            <person name="Oshima K."/>
            <person name="Hattori M."/>
            <person name="Nishiyama T."/>
            <person name="Hasebe M."/>
            <person name="Fukatsu T."/>
            <person name="Kikuchi Y."/>
            <person name="Shigenobu S."/>
        </authorList>
    </citation>
    <scope>NUCLEOTIDE SEQUENCE [LARGE SCALE GENOMIC DNA]</scope>
</reference>
<dbReference type="InterPro" id="IPR012334">
    <property type="entry name" value="Pectin_lyas_fold"/>
</dbReference>
<accession>R4WFL6</accession>
<reference evidence="1 2" key="2">
    <citation type="journal article" date="2018" name="Int. J. Syst. Evol. Microbiol.">
        <title>Burkholderia insecticola sp. nov., a gut symbiotic bacterium of the bean bug Riptortus pedestris.</title>
        <authorList>
            <person name="Takeshita K."/>
            <person name="Tamaki H."/>
            <person name="Ohbayashi T."/>
            <person name="Meng X.-Y."/>
            <person name="Sone T."/>
            <person name="Mitani Y."/>
            <person name="Peeters C."/>
            <person name="Kikuchi Y."/>
            <person name="Vandamme P."/>
        </authorList>
    </citation>
    <scope>NUCLEOTIDE SEQUENCE [LARGE SCALE GENOMIC DNA]</scope>
    <source>
        <strain evidence="1">RPE64</strain>
    </source>
</reference>
<evidence type="ECO:0000313" key="2">
    <source>
        <dbReference type="Proteomes" id="UP000013966"/>
    </source>
</evidence>
<keyword evidence="2" id="KW-1185">Reference proteome</keyword>
<dbReference type="InterPro" id="IPR011050">
    <property type="entry name" value="Pectin_lyase_fold/virulence"/>
</dbReference>
<dbReference type="KEGG" id="buo:BRPE64_ACDS05450"/>
<evidence type="ECO:0000313" key="1">
    <source>
        <dbReference type="EMBL" id="BAN22299.1"/>
    </source>
</evidence>
<dbReference type="Proteomes" id="UP000013966">
    <property type="component" value="Chromosome 1"/>
</dbReference>
<dbReference type="PATRIC" id="fig|758793.3.peg.545"/>
<dbReference type="HOGENOM" id="CLU_415438_0_0_4"/>
<dbReference type="STRING" id="758793.BRPE64_ACDS05450"/>
<gene>
    <name evidence="1" type="ORF">BRPE64_ACDS05450</name>
</gene>
<dbReference type="Gene3D" id="2.160.20.10">
    <property type="entry name" value="Single-stranded right-handed beta-helix, Pectin lyase-like"/>
    <property type="match status" value="1"/>
</dbReference>
<evidence type="ECO:0008006" key="3">
    <source>
        <dbReference type="Google" id="ProtNLM"/>
    </source>
</evidence>
<dbReference type="SUPFAM" id="SSF51126">
    <property type="entry name" value="Pectin lyase-like"/>
    <property type="match status" value="1"/>
</dbReference>
<name>R4WFL6_9BURK</name>